<sequence>MAVTGPGARRPDGLRVLYLTASPRGDLRVDEEVRRVQKAVRAAVHRDAVHIEHQPAATLDDLLDGLTRVVPDVVAFSGHADEHSLGLDSGADTPNPGHRLPVRVFVQAMGAVDRPPSLVVLNACRSEAHLAELVRVVPLAVGMRGGIGDEAAIGFAARFYAALTDGQSVQAAYRLARLQLEGSGMPEADLPVLARGAGADPAATTLVPPHPSKPDPALA</sequence>
<accession>A0ABX8QVI3</accession>
<dbReference type="EMBL" id="CP059572">
    <property type="protein sequence ID" value="QXJ20798.1"/>
    <property type="molecule type" value="Genomic_DNA"/>
</dbReference>
<dbReference type="Pfam" id="PF12770">
    <property type="entry name" value="CHAT"/>
    <property type="match status" value="1"/>
</dbReference>
<evidence type="ECO:0000313" key="3">
    <source>
        <dbReference type="Proteomes" id="UP001049518"/>
    </source>
</evidence>
<evidence type="ECO:0000259" key="1">
    <source>
        <dbReference type="Pfam" id="PF12770"/>
    </source>
</evidence>
<reference evidence="2" key="1">
    <citation type="submission" date="2020-07" db="EMBL/GenBank/DDBJ databases">
        <authorList>
            <person name="Tarantini F.S."/>
            <person name="Hong K.W."/>
            <person name="Chan K.G."/>
        </authorList>
    </citation>
    <scope>NUCLEOTIDE SEQUENCE</scope>
    <source>
        <strain evidence="2">32-07</strain>
    </source>
</reference>
<feature type="domain" description="CHAT" evidence="1">
    <location>
        <begin position="31"/>
        <end position="180"/>
    </location>
</feature>
<gene>
    <name evidence="2" type="ORF">AGRA3207_001573</name>
</gene>
<protein>
    <submittedName>
        <fullName evidence="2">CHAT domain-containing protein</fullName>
    </submittedName>
</protein>
<dbReference type="RefSeq" id="WP_231333903.1">
    <property type="nucleotide sequence ID" value="NZ_CP059572.1"/>
</dbReference>
<organism evidence="2 3">
    <name type="scientific">Actinomadura graeca</name>
    <dbReference type="NCBI Taxonomy" id="2750812"/>
    <lineage>
        <taxon>Bacteria</taxon>
        <taxon>Bacillati</taxon>
        <taxon>Actinomycetota</taxon>
        <taxon>Actinomycetes</taxon>
        <taxon>Streptosporangiales</taxon>
        <taxon>Thermomonosporaceae</taxon>
        <taxon>Actinomadura</taxon>
    </lineage>
</organism>
<evidence type="ECO:0000313" key="2">
    <source>
        <dbReference type="EMBL" id="QXJ20798.1"/>
    </source>
</evidence>
<proteinExistence type="predicted"/>
<keyword evidence="3" id="KW-1185">Reference proteome</keyword>
<name>A0ABX8QVI3_9ACTN</name>
<dbReference type="Proteomes" id="UP001049518">
    <property type="component" value="Chromosome"/>
</dbReference>
<dbReference type="InterPro" id="IPR024983">
    <property type="entry name" value="CHAT_dom"/>
</dbReference>